<name>A0ABR5J2A2_9ACTN</name>
<protein>
    <recommendedName>
        <fullName evidence="3">PEP-CTERM sorting domain-containing protein</fullName>
    </recommendedName>
</protein>
<keyword evidence="2" id="KW-1185">Reference proteome</keyword>
<dbReference type="EMBL" id="LGUT01002172">
    <property type="protein sequence ID" value="KOG87540.1"/>
    <property type="molecule type" value="Genomic_DNA"/>
</dbReference>
<gene>
    <name evidence="1" type="ORF">ADK38_24855</name>
</gene>
<organism evidence="1 2">
    <name type="scientific">Streptomyces varsoviensis</name>
    <dbReference type="NCBI Taxonomy" id="67373"/>
    <lineage>
        <taxon>Bacteria</taxon>
        <taxon>Bacillati</taxon>
        <taxon>Actinomycetota</taxon>
        <taxon>Actinomycetes</taxon>
        <taxon>Kitasatosporales</taxon>
        <taxon>Streptomycetaceae</taxon>
        <taxon>Streptomyces</taxon>
    </lineage>
</organism>
<accession>A0ABR5J2A2</accession>
<dbReference type="Proteomes" id="UP000037020">
    <property type="component" value="Unassembled WGS sequence"/>
</dbReference>
<comment type="caution">
    <text evidence="1">The sequence shown here is derived from an EMBL/GenBank/DDBJ whole genome shotgun (WGS) entry which is preliminary data.</text>
</comment>
<dbReference type="RefSeq" id="WP_030893192.1">
    <property type="nucleotide sequence ID" value="NZ_JBIRHZ010000003.1"/>
</dbReference>
<evidence type="ECO:0000313" key="2">
    <source>
        <dbReference type="Proteomes" id="UP000037020"/>
    </source>
</evidence>
<sequence length="61" mass="6228">MLVQTLKPTGLALDKEALGHLMTQPETEVSDAPIPAPEGVGGGSGVLLAGLIISPKAPKRR</sequence>
<proteinExistence type="predicted"/>
<evidence type="ECO:0000313" key="1">
    <source>
        <dbReference type="EMBL" id="KOG87540.1"/>
    </source>
</evidence>
<reference evidence="1 2" key="1">
    <citation type="submission" date="2015-07" db="EMBL/GenBank/DDBJ databases">
        <authorList>
            <person name="Ju K.-S."/>
            <person name="Doroghazi J.R."/>
            <person name="Metcalf W.W."/>
        </authorList>
    </citation>
    <scope>NUCLEOTIDE SEQUENCE [LARGE SCALE GENOMIC DNA]</scope>
    <source>
        <strain evidence="1 2">NRRL B-3589</strain>
    </source>
</reference>
<evidence type="ECO:0008006" key="3">
    <source>
        <dbReference type="Google" id="ProtNLM"/>
    </source>
</evidence>